<reference evidence="2" key="1">
    <citation type="journal article" date="2020" name="J. Eukaryot. Microbiol.">
        <title>De novo Sequencing, Assembly and Annotation of the Transcriptome for the Free-Living Testate Amoeba Arcella intermedia.</title>
        <authorList>
            <person name="Ribeiro G.M."/>
            <person name="Porfirio-Sousa A.L."/>
            <person name="Maurer-Alcala X.X."/>
            <person name="Katz L.A."/>
            <person name="Lahr D.J.G."/>
        </authorList>
    </citation>
    <scope>NUCLEOTIDE SEQUENCE</scope>
</reference>
<dbReference type="Gene3D" id="3.20.20.100">
    <property type="entry name" value="NADP-dependent oxidoreductase domain"/>
    <property type="match status" value="1"/>
</dbReference>
<dbReference type="Pfam" id="PF00248">
    <property type="entry name" value="Aldo_ket_red"/>
    <property type="match status" value="1"/>
</dbReference>
<evidence type="ECO:0000313" key="2">
    <source>
        <dbReference type="EMBL" id="NDV34729.1"/>
    </source>
</evidence>
<feature type="domain" description="NADP-dependent oxidoreductase" evidence="1">
    <location>
        <begin position="21"/>
        <end position="194"/>
    </location>
</feature>
<proteinExistence type="predicted"/>
<dbReference type="InterPro" id="IPR023210">
    <property type="entry name" value="NADP_OxRdtase_dom"/>
</dbReference>
<dbReference type="SUPFAM" id="SSF51430">
    <property type="entry name" value="NAD(P)-linked oxidoreductase"/>
    <property type="match status" value="1"/>
</dbReference>
<dbReference type="GO" id="GO:0016491">
    <property type="term" value="F:oxidoreductase activity"/>
    <property type="evidence" value="ECO:0007669"/>
    <property type="project" value="InterPro"/>
</dbReference>
<dbReference type="InterPro" id="IPR036812">
    <property type="entry name" value="NAD(P)_OxRdtase_dom_sf"/>
</dbReference>
<dbReference type="AlphaFoldDB" id="A0A6B2LCH1"/>
<organism evidence="2">
    <name type="scientific">Arcella intermedia</name>
    <dbReference type="NCBI Taxonomy" id="1963864"/>
    <lineage>
        <taxon>Eukaryota</taxon>
        <taxon>Amoebozoa</taxon>
        <taxon>Tubulinea</taxon>
        <taxon>Elardia</taxon>
        <taxon>Arcellinida</taxon>
        <taxon>Sphaerothecina</taxon>
        <taxon>Arcellidae</taxon>
        <taxon>Arcella</taxon>
    </lineage>
</organism>
<dbReference type="PANTHER" id="PTHR43827:SF8">
    <property type="entry name" value="ALDO_KETO REDUCTASE FAMILY PROTEIN"/>
    <property type="match status" value="1"/>
</dbReference>
<name>A0A6B2LCH1_9EUKA</name>
<dbReference type="CDD" id="cd19071">
    <property type="entry name" value="AKR_AKR1-5-like"/>
    <property type="match status" value="1"/>
</dbReference>
<evidence type="ECO:0000259" key="1">
    <source>
        <dbReference type="Pfam" id="PF00248"/>
    </source>
</evidence>
<dbReference type="InterPro" id="IPR020471">
    <property type="entry name" value="AKR"/>
</dbReference>
<dbReference type="EMBL" id="GIBP01005760">
    <property type="protein sequence ID" value="NDV34729.1"/>
    <property type="molecule type" value="Transcribed_RNA"/>
</dbReference>
<accession>A0A6B2LCH1</accession>
<dbReference type="PRINTS" id="PR00069">
    <property type="entry name" value="ALDKETRDTASE"/>
</dbReference>
<protein>
    <recommendedName>
        <fullName evidence="1">NADP-dependent oxidoreductase domain-containing protein</fullName>
    </recommendedName>
</protein>
<sequence length="284" mass="32921">MNVVTSHEGHSIPRMLYGTAWKKENTTPLVKEAIRAGFIGIDTACQPKHYREDLVGEALSDLYQEGYKREDLFLQTKFTPTSGQDPHNMPYDPALDLEHQVQVSLSKSLSNLKTTYLDSLLLHSPYSSYSKTLRVWRVFESFHKEKKVRMIGISNLYDPPLLKQLWEDALVKPSVIQNRFYEKSNYDPEIRAFCLEKKMWYQSFWTLTANPHFLESEVVRAVQERTGKSPEQVVFRILMKLGILPLSGTTQRAHMLQDVQVSHLQFDVTPEEVEVFCQENQIAH</sequence>
<dbReference type="PANTHER" id="PTHR43827">
    <property type="entry name" value="2,5-DIKETO-D-GLUCONIC ACID REDUCTASE"/>
    <property type="match status" value="1"/>
</dbReference>